<dbReference type="AlphaFoldDB" id="A0A660CFZ1"/>
<dbReference type="SUPFAM" id="SSF109854">
    <property type="entry name" value="DinB/YfiT-like putative metalloenzymes"/>
    <property type="match status" value="1"/>
</dbReference>
<reference evidence="2 3" key="1">
    <citation type="submission" date="2019-07" db="EMBL/GenBank/DDBJ databases">
        <title>R&amp;d 2014.</title>
        <authorList>
            <person name="Klenk H.-P."/>
        </authorList>
    </citation>
    <scope>NUCLEOTIDE SEQUENCE [LARGE SCALE GENOMIC DNA]</scope>
    <source>
        <strain evidence="2 3">DSM 43194</strain>
    </source>
</reference>
<dbReference type="Gene3D" id="1.20.120.450">
    <property type="entry name" value="dinb family like domain"/>
    <property type="match status" value="1"/>
</dbReference>
<dbReference type="Pfam" id="PF11716">
    <property type="entry name" value="MDMPI_N"/>
    <property type="match status" value="1"/>
</dbReference>
<dbReference type="GO" id="GO:0046872">
    <property type="term" value="F:metal ion binding"/>
    <property type="evidence" value="ECO:0007669"/>
    <property type="project" value="InterPro"/>
</dbReference>
<dbReference type="Proteomes" id="UP000317303">
    <property type="component" value="Unassembled WGS sequence"/>
</dbReference>
<organism evidence="2 3">
    <name type="scientific">Prauserella rugosa</name>
    <dbReference type="NCBI Taxonomy" id="43354"/>
    <lineage>
        <taxon>Bacteria</taxon>
        <taxon>Bacillati</taxon>
        <taxon>Actinomycetota</taxon>
        <taxon>Actinomycetes</taxon>
        <taxon>Pseudonocardiales</taxon>
        <taxon>Pseudonocardiaceae</taxon>
        <taxon>Prauserella</taxon>
    </lineage>
</organism>
<dbReference type="EMBL" id="VLJV01000001">
    <property type="protein sequence ID" value="TWH20593.1"/>
    <property type="molecule type" value="Genomic_DNA"/>
</dbReference>
<dbReference type="InterPro" id="IPR034660">
    <property type="entry name" value="DinB/YfiT-like"/>
</dbReference>
<protein>
    <submittedName>
        <fullName evidence="2">Uncharacterized protein (TIGR03083 family)</fullName>
    </submittedName>
</protein>
<keyword evidence="3" id="KW-1185">Reference proteome</keyword>
<dbReference type="InterPro" id="IPR024344">
    <property type="entry name" value="MDMPI_metal-binding"/>
</dbReference>
<name>A0A660CFZ1_9PSEU</name>
<gene>
    <name evidence="2" type="ORF">JD82_02440</name>
</gene>
<accession>A0A660CFZ1</accession>
<sequence>MTAPDRLAMATGERTDLAEFLATLSPADWDAPSLCEGWRVRDVVAHVISYEDLSAVGVLRRFARGRFSPGAGNEIGVAEYAVEPDGLLALLRQRLRPRGFTSLGGGRIALLDGLIHHQDIRRALGRPREVPPDRLLEALRMSLGASPLRSKGRVRGLRLIADDVDFTAGEGLEVRGPGEPLLMAVAGRRGVVDELTGAGQPLLARRIGP</sequence>
<evidence type="ECO:0000313" key="2">
    <source>
        <dbReference type="EMBL" id="TWH20593.1"/>
    </source>
</evidence>
<dbReference type="NCBIfam" id="TIGR03083">
    <property type="entry name" value="maleylpyruvate isomerase family mycothiol-dependent enzyme"/>
    <property type="match status" value="1"/>
</dbReference>
<evidence type="ECO:0000313" key="3">
    <source>
        <dbReference type="Proteomes" id="UP000317303"/>
    </source>
</evidence>
<evidence type="ECO:0000259" key="1">
    <source>
        <dbReference type="Pfam" id="PF11716"/>
    </source>
</evidence>
<comment type="caution">
    <text evidence="2">The sequence shown here is derived from an EMBL/GenBank/DDBJ whole genome shotgun (WGS) entry which is preliminary data.</text>
</comment>
<feature type="domain" description="Mycothiol-dependent maleylpyruvate isomerase metal-binding" evidence="1">
    <location>
        <begin position="13"/>
        <end position="92"/>
    </location>
</feature>
<proteinExistence type="predicted"/>
<dbReference type="RefSeq" id="WP_246134769.1">
    <property type="nucleotide sequence ID" value="NZ_JOIJ01000035.1"/>
</dbReference>
<dbReference type="InterPro" id="IPR017517">
    <property type="entry name" value="Maleyloyr_isom"/>
</dbReference>